<keyword evidence="2" id="KW-1185">Reference proteome</keyword>
<sequence>MASVKRDPPSSDDESTPRSLFRLVNLWTFVVRSDHAIDQEHFGIGDRGGTLCVCTQDMLAVSGGGNRRCVLVVLHSTTYPFEDWDEDTIEGLSAPVTAVTAEQNIIAVGLANGNVRIYSCIAYRPHVLRASIDHVSNVPITALAWGVCKELETLHHMILAVGDVAGSVRTYRVREDGQSALNEEIEGPGDPILNLQIRDHWMVAGTSTSVVRLWRLSDSAECLNLRTLDFRGRVNRKDTTIKRLMNVALFFDDLLRPVGEFRISPQLNTV</sequence>
<dbReference type="AlphaFoldDB" id="A0A4E0REV5"/>
<dbReference type="InterPro" id="IPR036322">
    <property type="entry name" value="WD40_repeat_dom_sf"/>
</dbReference>
<comment type="caution">
    <text evidence="1">The sequence shown here is derived from an EMBL/GenBank/DDBJ whole genome shotgun (WGS) entry which is preliminary data.</text>
</comment>
<protein>
    <recommendedName>
        <fullName evidence="3">WD domain, G-beta repeat protein</fullName>
    </recommendedName>
</protein>
<dbReference type="Proteomes" id="UP000230066">
    <property type="component" value="Unassembled WGS sequence"/>
</dbReference>
<dbReference type="EMBL" id="JXXN02000854">
    <property type="protein sequence ID" value="THD26126.1"/>
    <property type="molecule type" value="Genomic_DNA"/>
</dbReference>
<dbReference type="Gene3D" id="2.130.10.10">
    <property type="entry name" value="YVTN repeat-like/Quinoprotein amine dehydrogenase"/>
    <property type="match status" value="1"/>
</dbReference>
<reference evidence="1" key="1">
    <citation type="submission" date="2019-03" db="EMBL/GenBank/DDBJ databases">
        <title>Improved annotation for the trematode Fasciola hepatica.</title>
        <authorList>
            <person name="Choi Y.-J."/>
            <person name="Martin J."/>
            <person name="Mitreva M."/>
        </authorList>
    </citation>
    <scope>NUCLEOTIDE SEQUENCE [LARGE SCALE GENOMIC DNA]</scope>
</reference>
<evidence type="ECO:0000313" key="1">
    <source>
        <dbReference type="EMBL" id="THD26126.1"/>
    </source>
</evidence>
<gene>
    <name evidence="1" type="ORF">D915_003049</name>
</gene>
<evidence type="ECO:0000313" key="2">
    <source>
        <dbReference type="Proteomes" id="UP000230066"/>
    </source>
</evidence>
<name>A0A4E0REV5_FASHE</name>
<evidence type="ECO:0008006" key="3">
    <source>
        <dbReference type="Google" id="ProtNLM"/>
    </source>
</evidence>
<organism evidence="1 2">
    <name type="scientific">Fasciola hepatica</name>
    <name type="common">Liver fluke</name>
    <dbReference type="NCBI Taxonomy" id="6192"/>
    <lineage>
        <taxon>Eukaryota</taxon>
        <taxon>Metazoa</taxon>
        <taxon>Spiralia</taxon>
        <taxon>Lophotrochozoa</taxon>
        <taxon>Platyhelminthes</taxon>
        <taxon>Trematoda</taxon>
        <taxon>Digenea</taxon>
        <taxon>Plagiorchiida</taxon>
        <taxon>Echinostomata</taxon>
        <taxon>Echinostomatoidea</taxon>
        <taxon>Fasciolidae</taxon>
        <taxon>Fasciola</taxon>
    </lineage>
</organism>
<dbReference type="InterPro" id="IPR015943">
    <property type="entry name" value="WD40/YVTN_repeat-like_dom_sf"/>
</dbReference>
<proteinExistence type="predicted"/>
<dbReference type="SUPFAM" id="SSF50978">
    <property type="entry name" value="WD40 repeat-like"/>
    <property type="match status" value="1"/>
</dbReference>
<accession>A0A4E0REV5</accession>